<dbReference type="STRING" id="1131935.PDENDC454_04369"/>
<dbReference type="SUPFAM" id="SSF56563">
    <property type="entry name" value="Major capsid protein gp5"/>
    <property type="match status" value="1"/>
</dbReference>
<dbReference type="Pfam" id="PF05065">
    <property type="entry name" value="Phage_capsid"/>
    <property type="match status" value="1"/>
</dbReference>
<organism evidence="4 5">
    <name type="scientific">Paenibacillus dendritiformis C454</name>
    <dbReference type="NCBI Taxonomy" id="1131935"/>
    <lineage>
        <taxon>Bacteria</taxon>
        <taxon>Bacillati</taxon>
        <taxon>Bacillota</taxon>
        <taxon>Bacilli</taxon>
        <taxon>Bacillales</taxon>
        <taxon>Paenibacillaceae</taxon>
        <taxon>Paenibacillus</taxon>
    </lineage>
</organism>
<dbReference type="Gene3D" id="3.30.2400.10">
    <property type="entry name" value="Major capsid protein gp5"/>
    <property type="match status" value="1"/>
</dbReference>
<evidence type="ECO:0000313" key="4">
    <source>
        <dbReference type="EMBL" id="EHQ63671.1"/>
    </source>
</evidence>
<dbReference type="RefSeq" id="WP_006675385.1">
    <property type="nucleotide sequence ID" value="NZ_AHKH01000007.1"/>
</dbReference>
<evidence type="ECO:0000256" key="2">
    <source>
        <dbReference type="SAM" id="Coils"/>
    </source>
</evidence>
<comment type="subcellular location">
    <subcellularLocation>
        <location evidence="1">Virion</location>
    </subcellularLocation>
</comment>
<dbReference type="InterPro" id="IPR024455">
    <property type="entry name" value="Phage_capsid"/>
</dbReference>
<comment type="caution">
    <text evidence="4">The sequence shown here is derived from an EMBL/GenBank/DDBJ whole genome shotgun (WGS) entry which is preliminary data.</text>
</comment>
<sequence>MKKQLRYKLNLQQFAGETLAELMQSRSNIYDQQKAILNNAESEGRDLTSEEEEQFQTLENQFAEADRKVKDAEAKEARVAAMAARGNELNGSQDRPFRPSAVAGAPIQITPKDDGGFKNLGELVHAIRFGDNKGRLGELPVGQGQGGGYGVPEAFRGQLLPSSMRNEWSHGDGASGGYAVPEQFKSEILSLRPESAIVRSRANVLPAGDPPDAKITMPALDQGSKGVYGGVEVAWIEEGANKPETDAHLSEVTLQPHEVAATTVITDKLLRNWAAANTFISNLLQSAMMAAEDIAFLTGSGTGKPSGVLGAAGAIAVNREAAERISYLDTLNMRAVLLPESIAGAVWVANLSALPQIATLQDPAGNYIFIQGDATKGIPATLGGIPIMFTGKTPTLGKKGDLMLLDLSYYLIKDGSGPFIAASEHVLFRQNKTVIKVFWNVDGKPWVVEPLALEDGVTKVTPYVVLDIPKP</sequence>
<evidence type="ECO:0000256" key="1">
    <source>
        <dbReference type="ARBA" id="ARBA00004328"/>
    </source>
</evidence>
<protein>
    <submittedName>
        <fullName evidence="4">Phage major capsid protein, HK97 family</fullName>
    </submittedName>
</protein>
<feature type="domain" description="Phage capsid-like C-terminal" evidence="3">
    <location>
        <begin position="176"/>
        <end position="451"/>
    </location>
</feature>
<keyword evidence="2" id="KW-0175">Coiled coil</keyword>
<name>H3SBI8_9BACL</name>
<dbReference type="PATRIC" id="fig|1131935.3.peg.869"/>
<dbReference type="InterPro" id="IPR054612">
    <property type="entry name" value="Phage_capsid-like_C"/>
</dbReference>
<proteinExistence type="predicted"/>
<feature type="coiled-coil region" evidence="2">
    <location>
        <begin position="30"/>
        <end position="75"/>
    </location>
</feature>
<keyword evidence="5" id="KW-1185">Reference proteome</keyword>
<dbReference type="AlphaFoldDB" id="H3SBI8"/>
<dbReference type="Gene3D" id="3.30.2320.10">
    <property type="entry name" value="hypothetical protein PF0899 domain"/>
    <property type="match status" value="1"/>
</dbReference>
<dbReference type="EMBL" id="AHKH01000007">
    <property type="protein sequence ID" value="EHQ63671.1"/>
    <property type="molecule type" value="Genomic_DNA"/>
</dbReference>
<evidence type="ECO:0000313" key="5">
    <source>
        <dbReference type="Proteomes" id="UP000003900"/>
    </source>
</evidence>
<dbReference type="Proteomes" id="UP000003900">
    <property type="component" value="Unassembled WGS sequence"/>
</dbReference>
<dbReference type="OrthoDB" id="9786516at2"/>
<reference evidence="4 5" key="1">
    <citation type="journal article" date="2012" name="J. Bacteriol.">
        <title>Genome Sequence of the Pattern-Forming Social Bacterium Paenibacillus dendritiformis C454 Chiral Morphotype.</title>
        <authorList>
            <person name="Sirota-Madi A."/>
            <person name="Olender T."/>
            <person name="Helman Y."/>
            <person name="Brainis I."/>
            <person name="Finkelshtein A."/>
            <person name="Roth D."/>
            <person name="Hagai E."/>
            <person name="Leshkowitz D."/>
            <person name="Brodsky L."/>
            <person name="Galatenko V."/>
            <person name="Nikolaev V."/>
            <person name="Gutnick D.L."/>
            <person name="Lancet D."/>
            <person name="Ben-Jacob E."/>
        </authorList>
    </citation>
    <scope>NUCLEOTIDE SEQUENCE [LARGE SCALE GENOMIC DNA]</scope>
    <source>
        <strain evidence="4 5">C454</strain>
    </source>
</reference>
<accession>H3SBI8</accession>
<evidence type="ECO:0000259" key="3">
    <source>
        <dbReference type="Pfam" id="PF05065"/>
    </source>
</evidence>
<gene>
    <name evidence="4" type="ORF">PDENDC454_04369</name>
</gene>
<dbReference type="NCBIfam" id="TIGR01554">
    <property type="entry name" value="major_cap_HK97"/>
    <property type="match status" value="1"/>
</dbReference>